<dbReference type="EMBL" id="JPXF01000088">
    <property type="protein sequence ID" value="KGJ72219.1"/>
    <property type="molecule type" value="Genomic_DNA"/>
</dbReference>
<dbReference type="Proteomes" id="UP000029864">
    <property type="component" value="Unassembled WGS sequence"/>
</dbReference>
<gene>
    <name evidence="2" type="ORF">BJ997_003388</name>
    <name evidence="1" type="ORF">GY21_16815</name>
</gene>
<accession>A0A099J1C5</accession>
<dbReference type="Pfam" id="PF20242">
    <property type="entry name" value="Emfourin"/>
    <property type="match status" value="1"/>
</dbReference>
<reference evidence="2 4" key="2">
    <citation type="submission" date="2020-08" db="EMBL/GenBank/DDBJ databases">
        <title>Sequencing the genomes of 1000 actinobacteria strains.</title>
        <authorList>
            <person name="Klenk H.-P."/>
        </authorList>
    </citation>
    <scope>NUCLEOTIDE SEQUENCE [LARGE SCALE GENOMIC DNA]</scope>
    <source>
        <strain evidence="2 4">DSM 21065</strain>
    </source>
</reference>
<protein>
    <submittedName>
        <fullName evidence="1">Uncharacterized protein</fullName>
    </submittedName>
</protein>
<dbReference type="EMBL" id="JACHBQ010000001">
    <property type="protein sequence ID" value="MBB5642840.1"/>
    <property type="molecule type" value="Genomic_DNA"/>
</dbReference>
<keyword evidence="3" id="KW-1185">Reference proteome</keyword>
<comment type="caution">
    <text evidence="1">The sequence shown here is derived from an EMBL/GenBank/DDBJ whole genome shotgun (WGS) entry which is preliminary data.</text>
</comment>
<organism evidence="1 3">
    <name type="scientific">Cryobacterium roopkundense</name>
    <dbReference type="NCBI Taxonomy" id="1001240"/>
    <lineage>
        <taxon>Bacteria</taxon>
        <taxon>Bacillati</taxon>
        <taxon>Actinomycetota</taxon>
        <taxon>Actinomycetes</taxon>
        <taxon>Micrococcales</taxon>
        <taxon>Microbacteriaceae</taxon>
        <taxon>Cryobacterium</taxon>
    </lineage>
</organism>
<dbReference type="eggNOG" id="ENOG50322ZQ">
    <property type="taxonomic scope" value="Bacteria"/>
</dbReference>
<evidence type="ECO:0000313" key="2">
    <source>
        <dbReference type="EMBL" id="MBB5642840.1"/>
    </source>
</evidence>
<dbReference type="OrthoDB" id="6956709at2"/>
<dbReference type="Proteomes" id="UP000561726">
    <property type="component" value="Unassembled WGS sequence"/>
</dbReference>
<evidence type="ECO:0000313" key="3">
    <source>
        <dbReference type="Proteomes" id="UP000029864"/>
    </source>
</evidence>
<sequence>MRLSVRRGGGFAGIVARTDLDADTLSQADAAALAAEVDRAGLRSLTDPPGGRTWPDSLLYDISLTDDSLEFHYHCSEESLPEGVRTLLAWVDARPERVESIEP</sequence>
<dbReference type="AlphaFoldDB" id="A0A099J1C5"/>
<name>A0A099J1C5_9MICO</name>
<dbReference type="InterPro" id="IPR049457">
    <property type="entry name" value="Emfourin"/>
</dbReference>
<reference evidence="1 3" key="1">
    <citation type="submission" date="2014-08" db="EMBL/GenBank/DDBJ databases">
        <authorList>
            <person name="Sisinthy S."/>
        </authorList>
    </citation>
    <scope>NUCLEOTIDE SEQUENCE [LARGE SCALE GENOMIC DNA]</scope>
    <source>
        <strain evidence="1 3">RuG17</strain>
    </source>
</reference>
<dbReference type="RefSeq" id="WP_035838462.1">
    <property type="nucleotide sequence ID" value="NZ_JACHBQ010000001.1"/>
</dbReference>
<proteinExistence type="predicted"/>
<evidence type="ECO:0000313" key="4">
    <source>
        <dbReference type="Proteomes" id="UP000561726"/>
    </source>
</evidence>
<evidence type="ECO:0000313" key="1">
    <source>
        <dbReference type="EMBL" id="KGJ72219.1"/>
    </source>
</evidence>